<dbReference type="PROSITE" id="PS50181">
    <property type="entry name" value="FBOX"/>
    <property type="match status" value="1"/>
</dbReference>
<dbReference type="PANTHER" id="PTHR35545">
    <property type="entry name" value="F-BOX DOMAIN-CONTAINING PROTEIN"/>
    <property type="match status" value="1"/>
</dbReference>
<proteinExistence type="predicted"/>
<dbReference type="InterPro" id="IPR036047">
    <property type="entry name" value="F-box-like_dom_sf"/>
</dbReference>
<accession>A0A3B5Z2N5</accession>
<dbReference type="STRING" id="4565.A0A3B5Z2N5"/>
<keyword evidence="3" id="KW-1185">Reference proteome</keyword>
<dbReference type="EnsemblPlants" id="TraesCS1B02G379500.1">
    <property type="protein sequence ID" value="TraesCS1B02G379500.1.cds1"/>
    <property type="gene ID" value="TraesCS1B02G379500"/>
</dbReference>
<feature type="domain" description="F-box" evidence="1">
    <location>
        <begin position="19"/>
        <end position="69"/>
    </location>
</feature>
<sequence length="515" mass="57305">MPRIAAKLPRRRRRLCADEDRLGDLPDDLLLDILRRLDTRTALGAAALSRRWASLPREVPVLDLKVSDILPPRYHRCFRLSEDARDSKISSTLSDRRLLEAITARYERRAMRSMVCSLKSLLASQARRRVERLSLEVFAYSTSACINRLVVDAVDSWGVRDLEVVATPTGPLTRLEPSAYSFPLGLISRKPGESRLRSLKLANCLPPPLRGFNALTTLVLRDLPVPTPAAAYEEAVAACPQLQVLHILSCEIKITARRVVLDAPKSEIRELVLGGELVSVEIRSLPKLESLASQEATVLLCSAAAAPCLAHVSLAFSVGRLEGGGLAGLNRSYRDFLIQRLVQFFQGAITVKDLVLRFTGPEMWIMPENPFSAMANLRRLLVADVPSSWDASWPRLLIETAPLLESLYVHVSHSEGEPRQEVPGETSASRHYHLKELVVIGFQRTERQMRLVRFTVEVSTALRRVALLKQGRVEDKGSCCDWEVVSQQSAWCDEERLAVLDGIGCSTGQIEVVLS</sequence>
<dbReference type="Proteomes" id="UP000019116">
    <property type="component" value="Chromosome 1B"/>
</dbReference>
<name>A0A3B5Z2N5_WHEAT</name>
<dbReference type="AlphaFoldDB" id="A0A3B5Z2N5"/>
<reference evidence="2" key="1">
    <citation type="submission" date="2018-08" db="EMBL/GenBank/DDBJ databases">
        <authorList>
            <person name="Rossello M."/>
        </authorList>
    </citation>
    <scope>NUCLEOTIDE SEQUENCE [LARGE SCALE GENOMIC DNA]</scope>
    <source>
        <strain evidence="2">cv. Chinese Spring</strain>
    </source>
</reference>
<dbReference type="InterPro" id="IPR001810">
    <property type="entry name" value="F-box_dom"/>
</dbReference>
<protein>
    <recommendedName>
        <fullName evidence="1">F-box domain-containing protein</fullName>
    </recommendedName>
</protein>
<dbReference type="PANTHER" id="PTHR35545:SF22">
    <property type="entry name" value="F-BOX DOMAIN-CONTAINING PROTEIN"/>
    <property type="match status" value="1"/>
</dbReference>
<dbReference type="OMA" id="WIMPENP"/>
<dbReference type="Pfam" id="PF00646">
    <property type="entry name" value="F-box"/>
    <property type="match status" value="1"/>
</dbReference>
<dbReference type="Gramene" id="TraesCS1B02G379500.1">
    <property type="protein sequence ID" value="TraesCS1B02G379500.1.cds1"/>
    <property type="gene ID" value="TraesCS1B02G379500"/>
</dbReference>
<evidence type="ECO:0000313" key="2">
    <source>
        <dbReference type="EnsemblPlants" id="TraesCS1B02G379500.1.cds1"/>
    </source>
</evidence>
<dbReference type="OrthoDB" id="637718at2759"/>
<dbReference type="SUPFAM" id="SSF81383">
    <property type="entry name" value="F-box domain"/>
    <property type="match status" value="1"/>
</dbReference>
<reference evidence="2" key="2">
    <citation type="submission" date="2018-10" db="UniProtKB">
        <authorList>
            <consortium name="EnsemblPlants"/>
        </authorList>
    </citation>
    <scope>IDENTIFICATION</scope>
</reference>
<dbReference type="PaxDb" id="4565-Traes_1AL_0C4569D17.1"/>
<organism evidence="2">
    <name type="scientific">Triticum aestivum</name>
    <name type="common">Wheat</name>
    <dbReference type="NCBI Taxonomy" id="4565"/>
    <lineage>
        <taxon>Eukaryota</taxon>
        <taxon>Viridiplantae</taxon>
        <taxon>Streptophyta</taxon>
        <taxon>Embryophyta</taxon>
        <taxon>Tracheophyta</taxon>
        <taxon>Spermatophyta</taxon>
        <taxon>Magnoliopsida</taxon>
        <taxon>Liliopsida</taxon>
        <taxon>Poales</taxon>
        <taxon>Poaceae</taxon>
        <taxon>BOP clade</taxon>
        <taxon>Pooideae</taxon>
        <taxon>Triticodae</taxon>
        <taxon>Triticeae</taxon>
        <taxon>Triticinae</taxon>
        <taxon>Triticum</taxon>
    </lineage>
</organism>
<evidence type="ECO:0000313" key="3">
    <source>
        <dbReference type="Proteomes" id="UP000019116"/>
    </source>
</evidence>
<evidence type="ECO:0000259" key="1">
    <source>
        <dbReference type="PROSITE" id="PS50181"/>
    </source>
</evidence>
<dbReference type="Gene3D" id="1.20.1280.50">
    <property type="match status" value="1"/>
</dbReference>
<dbReference type="Gramene" id="TraesCS1B03G1034300.1">
    <property type="protein sequence ID" value="TraesCS1B03G1034300.1.CDS1"/>
    <property type="gene ID" value="TraesCS1B03G1034300"/>
</dbReference>
<dbReference type="SUPFAM" id="SSF52047">
    <property type="entry name" value="RNI-like"/>
    <property type="match status" value="1"/>
</dbReference>